<keyword evidence="5 8" id="KW-1133">Transmembrane helix</keyword>
<accession>A0A9Q4GGK7</accession>
<comment type="pathway">
    <text evidence="2">Carotenoid biosynthesis.</text>
</comment>
<evidence type="ECO:0000313" key="10">
    <source>
        <dbReference type="Proteomes" id="UP001149411"/>
    </source>
</evidence>
<proteinExistence type="predicted"/>
<evidence type="ECO:0000313" key="9">
    <source>
        <dbReference type="EMBL" id="MCX2818797.1"/>
    </source>
</evidence>
<gene>
    <name evidence="9" type="ORF">EGH25_05475</name>
</gene>
<protein>
    <submittedName>
        <fullName evidence="9">Lycopene cyclase domain-containing protein</fullName>
    </submittedName>
</protein>
<evidence type="ECO:0000256" key="4">
    <source>
        <dbReference type="ARBA" id="ARBA00022746"/>
    </source>
</evidence>
<evidence type="ECO:0000256" key="5">
    <source>
        <dbReference type="ARBA" id="ARBA00022989"/>
    </source>
</evidence>
<evidence type="ECO:0000256" key="8">
    <source>
        <dbReference type="SAM" id="Phobius"/>
    </source>
</evidence>
<dbReference type="GO" id="GO:0045436">
    <property type="term" value="F:lycopene beta cyclase activity"/>
    <property type="evidence" value="ECO:0007669"/>
    <property type="project" value="UniProtKB-ARBA"/>
</dbReference>
<evidence type="ECO:0000256" key="3">
    <source>
        <dbReference type="ARBA" id="ARBA00022692"/>
    </source>
</evidence>
<evidence type="ECO:0000256" key="6">
    <source>
        <dbReference type="ARBA" id="ARBA00023136"/>
    </source>
</evidence>
<evidence type="ECO:0000256" key="7">
    <source>
        <dbReference type="ARBA" id="ARBA00023235"/>
    </source>
</evidence>
<keyword evidence="6 8" id="KW-0472">Membrane</keyword>
<dbReference type="Proteomes" id="UP001149411">
    <property type="component" value="Unassembled WGS sequence"/>
</dbReference>
<dbReference type="NCBIfam" id="TIGR03462">
    <property type="entry name" value="CarR_dom_SF"/>
    <property type="match status" value="2"/>
</dbReference>
<organism evidence="9 10">
    <name type="scientific">Halorutilus salinus</name>
    <dbReference type="NCBI Taxonomy" id="2487751"/>
    <lineage>
        <taxon>Archaea</taxon>
        <taxon>Methanobacteriati</taxon>
        <taxon>Methanobacteriota</taxon>
        <taxon>Stenosarchaea group</taxon>
        <taxon>Halobacteria</taxon>
        <taxon>Halorutilales</taxon>
        <taxon>Halorutilaceae</taxon>
        <taxon>Halorutilus</taxon>
    </lineage>
</organism>
<feature type="transmembrane region" description="Helical" evidence="8">
    <location>
        <begin position="56"/>
        <end position="76"/>
    </location>
</feature>
<dbReference type="GO" id="GO:0016020">
    <property type="term" value="C:membrane"/>
    <property type="evidence" value="ECO:0007669"/>
    <property type="project" value="UniProtKB-SubCell"/>
</dbReference>
<feature type="transmembrane region" description="Helical" evidence="8">
    <location>
        <begin position="166"/>
        <end position="183"/>
    </location>
</feature>
<keyword evidence="10" id="KW-1185">Reference proteome</keyword>
<feature type="transmembrane region" description="Helical" evidence="8">
    <location>
        <begin position="133"/>
        <end position="154"/>
    </location>
</feature>
<keyword evidence="4" id="KW-0125">Carotenoid biosynthesis</keyword>
<dbReference type="EMBL" id="RKLV01000004">
    <property type="protein sequence ID" value="MCX2818797.1"/>
    <property type="molecule type" value="Genomic_DNA"/>
</dbReference>
<keyword evidence="7" id="KW-0413">Isomerase</keyword>
<dbReference type="InterPro" id="IPR017825">
    <property type="entry name" value="Lycopene_cyclase_dom"/>
</dbReference>
<dbReference type="AlphaFoldDB" id="A0A9Q4GGK7"/>
<comment type="caution">
    <text evidence="9">The sequence shown here is derived from an EMBL/GenBank/DDBJ whole genome shotgun (WGS) entry which is preliminary data.</text>
</comment>
<keyword evidence="3 8" id="KW-0812">Transmembrane</keyword>
<dbReference type="GO" id="GO:0016117">
    <property type="term" value="P:carotenoid biosynthetic process"/>
    <property type="evidence" value="ECO:0007669"/>
    <property type="project" value="UniProtKB-KW"/>
</dbReference>
<dbReference type="GO" id="GO:0016872">
    <property type="term" value="F:intramolecular lyase activity"/>
    <property type="evidence" value="ECO:0007669"/>
    <property type="project" value="InterPro"/>
</dbReference>
<feature type="transmembrane region" description="Helical" evidence="8">
    <location>
        <begin position="265"/>
        <end position="285"/>
    </location>
</feature>
<evidence type="ECO:0000256" key="1">
    <source>
        <dbReference type="ARBA" id="ARBA00004141"/>
    </source>
</evidence>
<evidence type="ECO:0000256" key="2">
    <source>
        <dbReference type="ARBA" id="ARBA00004829"/>
    </source>
</evidence>
<reference evidence="9" key="1">
    <citation type="submission" date="2022-09" db="EMBL/GenBank/DDBJ databases">
        <title>Haloadaptaus new haloarchaeum isolated from saline soil.</title>
        <authorList>
            <person name="Duran-Viseras A."/>
            <person name="Sanchez-Porro C."/>
            <person name="Ventosa A."/>
        </authorList>
    </citation>
    <scope>NUCLEOTIDE SEQUENCE</scope>
    <source>
        <strain evidence="9">F3-133</strain>
    </source>
</reference>
<comment type="subcellular location">
    <subcellularLocation>
        <location evidence="1">Membrane</location>
        <topology evidence="1">Multi-pass membrane protein</topology>
    </subcellularLocation>
</comment>
<sequence>MRVRACARNLGRHRKGCRRRRGRRHDETKSRGTKLYYAGYTTTVRGRENEGKGLNYLTFHLLFTVPVLAVLGAAYLSKRLYVDDPSPLGTAIIGVIALLYTTPWDGYMIRNGVWRYGEGTVSVFFWDIPLGEYLFFVIQPLIVGLWLYLVLTRLETRRSGGWTPRYLLTLAGLGVTVAGLWWAQGTETFYIGMILVWAGPVFVLQWAYGGHYLVRNFRVVAAGVVPPAVYLASADRFAIEDGIWIISDELTTGVTVLGLPVEEGAFFFVTSLLVVQGVMLFRWTLDEWRVWVEEYETLRCITRLAGLDP</sequence>
<feature type="transmembrane region" description="Helical" evidence="8">
    <location>
        <begin position="189"/>
        <end position="208"/>
    </location>
</feature>
<name>A0A9Q4GGK7_9EURY</name>